<comment type="caution">
    <text evidence="2">The sequence shown here is derived from an EMBL/GenBank/DDBJ whole genome shotgun (WGS) entry which is preliminary data.</text>
</comment>
<gene>
    <name evidence="2" type="ORF">IFM89_009041</name>
</gene>
<evidence type="ECO:0000256" key="1">
    <source>
        <dbReference type="SAM" id="MobiDB-lite"/>
    </source>
</evidence>
<sequence length="170" mass="19747">MELLEGDVVPNVLFMIKKREMRYNWYEVRVVSNIEYLVVNTKKGSRYSVDLVKLECTCIEWQPPEYLVYMELLSSDKGEGISGLDIVVHTLVLRLLDKLIQITFTHLITLRNGQKYVSVQDEATSRHQVLVQQQESPVQQQPPSPRGRAAQQQQELVQEQVAAPVQRRRR</sequence>
<proteinExistence type="predicted"/>
<dbReference type="EMBL" id="JADFTS010000001">
    <property type="protein sequence ID" value="KAF9624242.1"/>
    <property type="molecule type" value="Genomic_DNA"/>
</dbReference>
<feature type="compositionally biased region" description="Low complexity" evidence="1">
    <location>
        <begin position="149"/>
        <end position="170"/>
    </location>
</feature>
<dbReference type="Proteomes" id="UP000631114">
    <property type="component" value="Unassembled WGS sequence"/>
</dbReference>
<protein>
    <submittedName>
        <fullName evidence="2">Uncharacterized protein</fullName>
    </submittedName>
</protein>
<feature type="compositionally biased region" description="Low complexity" evidence="1">
    <location>
        <begin position="130"/>
        <end position="139"/>
    </location>
</feature>
<evidence type="ECO:0000313" key="3">
    <source>
        <dbReference type="Proteomes" id="UP000631114"/>
    </source>
</evidence>
<organism evidence="2 3">
    <name type="scientific">Coptis chinensis</name>
    <dbReference type="NCBI Taxonomy" id="261450"/>
    <lineage>
        <taxon>Eukaryota</taxon>
        <taxon>Viridiplantae</taxon>
        <taxon>Streptophyta</taxon>
        <taxon>Embryophyta</taxon>
        <taxon>Tracheophyta</taxon>
        <taxon>Spermatophyta</taxon>
        <taxon>Magnoliopsida</taxon>
        <taxon>Ranunculales</taxon>
        <taxon>Ranunculaceae</taxon>
        <taxon>Coptidoideae</taxon>
        <taxon>Coptis</taxon>
    </lineage>
</organism>
<feature type="region of interest" description="Disordered" evidence="1">
    <location>
        <begin position="130"/>
        <end position="170"/>
    </location>
</feature>
<keyword evidence="3" id="KW-1185">Reference proteome</keyword>
<name>A0A835IXX0_9MAGN</name>
<evidence type="ECO:0000313" key="2">
    <source>
        <dbReference type="EMBL" id="KAF9624242.1"/>
    </source>
</evidence>
<dbReference type="AlphaFoldDB" id="A0A835IXX0"/>
<dbReference type="OrthoDB" id="1937322at2759"/>
<accession>A0A835IXX0</accession>
<reference evidence="2 3" key="1">
    <citation type="submission" date="2020-10" db="EMBL/GenBank/DDBJ databases">
        <title>The Coptis chinensis genome and diversification of protoberbering-type alkaloids.</title>
        <authorList>
            <person name="Wang B."/>
            <person name="Shu S."/>
            <person name="Song C."/>
            <person name="Liu Y."/>
        </authorList>
    </citation>
    <scope>NUCLEOTIDE SEQUENCE [LARGE SCALE GENOMIC DNA]</scope>
    <source>
        <strain evidence="2">HL-2020</strain>
        <tissue evidence="2">Leaf</tissue>
    </source>
</reference>